<keyword evidence="2 10" id="KW-0479">Metal-binding</keyword>
<evidence type="ECO:0000256" key="9">
    <source>
        <dbReference type="ARBA" id="ARBA00023180"/>
    </source>
</evidence>
<dbReference type="PRINTS" id="PR00480">
    <property type="entry name" value="ASTACIN"/>
</dbReference>
<sequence length="316" mass="36331">MNGFAFESRTVEMFNEQQLLLPFLIILCINGIKGTKSVSINYAENPEESGQHREGDIVQDDRNGILSAKSKWPKHRVPYVLKGSFSKKELSIIDHVLNEFHQKTCIRFQKRKNENDYLIIDNKSNGCWSSVGRLGGSQELNLESMKCFKNYGTTMHELMHTLGFYHEQNRYDRDDYVKVLWENIKKNMKVNFEKLKRNAASGYGVAYDYGSIMHYKATSFSKNGQPTLKALKMNADFKKMGQRQGFSASDIDKINKIQCFYQCGRVSDSRVGVLGLPALFGCIFKAGILTLKMPRRRLPPNWVSGSKFINTWIFEQ</sequence>
<evidence type="ECO:0000256" key="8">
    <source>
        <dbReference type="ARBA" id="ARBA00023157"/>
    </source>
</evidence>
<protein>
    <recommendedName>
        <fullName evidence="11">Metalloendopeptidase</fullName>
        <ecNumber evidence="11">3.4.24.-</ecNumber>
    </recommendedName>
</protein>
<proteinExistence type="predicted"/>
<dbReference type="STRING" id="67801.A0A1B0BEW3"/>
<evidence type="ECO:0000256" key="5">
    <source>
        <dbReference type="ARBA" id="ARBA00022833"/>
    </source>
</evidence>
<evidence type="ECO:0000256" key="7">
    <source>
        <dbReference type="ARBA" id="ARBA00023145"/>
    </source>
</evidence>
<evidence type="ECO:0000256" key="3">
    <source>
        <dbReference type="ARBA" id="ARBA00022729"/>
    </source>
</evidence>
<feature type="binding site" evidence="10">
    <location>
        <position position="156"/>
    </location>
    <ligand>
        <name>Zn(2+)</name>
        <dbReference type="ChEBI" id="CHEBI:29105"/>
        <note>catalytic</note>
    </ligand>
</feature>
<dbReference type="PROSITE" id="PS51864">
    <property type="entry name" value="ASTACIN"/>
    <property type="match status" value="1"/>
</dbReference>
<keyword evidence="8" id="KW-1015">Disulfide bond</keyword>
<reference evidence="13" key="2">
    <citation type="submission" date="2020-05" db="UniProtKB">
        <authorList>
            <consortium name="EnsemblMetazoa"/>
        </authorList>
    </citation>
    <scope>IDENTIFICATION</scope>
    <source>
        <strain evidence="13">IAEA</strain>
    </source>
</reference>
<evidence type="ECO:0000313" key="13">
    <source>
        <dbReference type="EnsemblMetazoa" id="GPPI027806-PA"/>
    </source>
</evidence>
<keyword evidence="1 10" id="KW-0645">Protease</keyword>
<dbReference type="VEuPathDB" id="VectorBase:GPPI027806"/>
<dbReference type="Gene3D" id="3.40.390.10">
    <property type="entry name" value="Collagenase (Catalytic Domain)"/>
    <property type="match status" value="1"/>
</dbReference>
<dbReference type="PANTHER" id="PTHR10127:SF780">
    <property type="entry name" value="METALLOENDOPEPTIDASE"/>
    <property type="match status" value="1"/>
</dbReference>
<dbReference type="GO" id="GO:0004222">
    <property type="term" value="F:metalloendopeptidase activity"/>
    <property type="evidence" value="ECO:0007669"/>
    <property type="project" value="UniProtKB-UniRule"/>
</dbReference>
<feature type="binding site" evidence="10">
    <location>
        <position position="160"/>
    </location>
    <ligand>
        <name>Zn(2+)</name>
        <dbReference type="ChEBI" id="CHEBI:29105"/>
        <note>catalytic</note>
    </ligand>
</feature>
<dbReference type="FunFam" id="3.40.390.10:FF:000015">
    <property type="entry name" value="Meprin A subunit"/>
    <property type="match status" value="1"/>
</dbReference>
<dbReference type="InterPro" id="IPR024079">
    <property type="entry name" value="MetalloPept_cat_dom_sf"/>
</dbReference>
<keyword evidence="3" id="KW-0732">Signal</keyword>
<dbReference type="SMART" id="SM00235">
    <property type="entry name" value="ZnMc"/>
    <property type="match status" value="1"/>
</dbReference>
<keyword evidence="6 10" id="KW-0482">Metalloprotease</keyword>
<comment type="caution">
    <text evidence="10">Lacks conserved residue(s) required for the propagation of feature annotation.</text>
</comment>
<evidence type="ECO:0000256" key="4">
    <source>
        <dbReference type="ARBA" id="ARBA00022801"/>
    </source>
</evidence>
<feature type="binding site" evidence="10">
    <location>
        <position position="166"/>
    </location>
    <ligand>
        <name>Zn(2+)</name>
        <dbReference type="ChEBI" id="CHEBI:29105"/>
        <note>catalytic</note>
    </ligand>
</feature>
<evidence type="ECO:0000313" key="14">
    <source>
        <dbReference type="Proteomes" id="UP000092460"/>
    </source>
</evidence>
<evidence type="ECO:0000256" key="11">
    <source>
        <dbReference type="RuleBase" id="RU361183"/>
    </source>
</evidence>
<keyword evidence="7" id="KW-0865">Zymogen</keyword>
<dbReference type="EC" id="3.4.24.-" evidence="11"/>
<dbReference type="InterPro" id="IPR001506">
    <property type="entry name" value="Peptidase_M12A"/>
</dbReference>
<comment type="cofactor">
    <cofactor evidence="10 11">
        <name>Zn(2+)</name>
        <dbReference type="ChEBI" id="CHEBI:29105"/>
    </cofactor>
    <text evidence="10 11">Binds 1 zinc ion per subunit.</text>
</comment>
<keyword evidence="5 10" id="KW-0862">Zinc</keyword>
<keyword evidence="14" id="KW-1185">Reference proteome</keyword>
<keyword evidence="9" id="KW-0325">Glycoprotein</keyword>
<dbReference type="Proteomes" id="UP000092460">
    <property type="component" value="Unassembled WGS sequence"/>
</dbReference>
<evidence type="ECO:0000259" key="12">
    <source>
        <dbReference type="PROSITE" id="PS51864"/>
    </source>
</evidence>
<dbReference type="PANTHER" id="PTHR10127">
    <property type="entry name" value="DISCOIDIN, CUB, EGF, LAMININ , AND ZINC METALLOPROTEASE DOMAIN CONTAINING"/>
    <property type="match status" value="1"/>
</dbReference>
<dbReference type="EMBL" id="JXJN01013050">
    <property type="status" value="NOT_ANNOTATED_CDS"/>
    <property type="molecule type" value="Genomic_DNA"/>
</dbReference>
<reference evidence="14" key="1">
    <citation type="submission" date="2015-01" db="EMBL/GenBank/DDBJ databases">
        <authorList>
            <person name="Aksoy S."/>
            <person name="Warren W."/>
            <person name="Wilson R.K."/>
        </authorList>
    </citation>
    <scope>NUCLEOTIDE SEQUENCE [LARGE SCALE GENOMIC DNA]</scope>
    <source>
        <strain evidence="14">IAEA</strain>
    </source>
</reference>
<dbReference type="GO" id="GO:0006508">
    <property type="term" value="P:proteolysis"/>
    <property type="evidence" value="ECO:0007669"/>
    <property type="project" value="UniProtKB-KW"/>
</dbReference>
<evidence type="ECO:0000256" key="6">
    <source>
        <dbReference type="ARBA" id="ARBA00023049"/>
    </source>
</evidence>
<organism evidence="13 14">
    <name type="scientific">Glossina palpalis gambiensis</name>
    <dbReference type="NCBI Taxonomy" id="67801"/>
    <lineage>
        <taxon>Eukaryota</taxon>
        <taxon>Metazoa</taxon>
        <taxon>Ecdysozoa</taxon>
        <taxon>Arthropoda</taxon>
        <taxon>Hexapoda</taxon>
        <taxon>Insecta</taxon>
        <taxon>Pterygota</taxon>
        <taxon>Neoptera</taxon>
        <taxon>Endopterygota</taxon>
        <taxon>Diptera</taxon>
        <taxon>Brachycera</taxon>
        <taxon>Muscomorpha</taxon>
        <taxon>Hippoboscoidea</taxon>
        <taxon>Glossinidae</taxon>
        <taxon>Glossina</taxon>
    </lineage>
</organism>
<feature type="active site" evidence="10">
    <location>
        <position position="157"/>
    </location>
</feature>
<evidence type="ECO:0000256" key="2">
    <source>
        <dbReference type="ARBA" id="ARBA00022723"/>
    </source>
</evidence>
<dbReference type="InterPro" id="IPR006026">
    <property type="entry name" value="Peptidase_Metallo"/>
</dbReference>
<dbReference type="Pfam" id="PF01400">
    <property type="entry name" value="Astacin"/>
    <property type="match status" value="1"/>
</dbReference>
<feature type="domain" description="Peptidase M12A" evidence="12">
    <location>
        <begin position="63"/>
        <end position="264"/>
    </location>
</feature>
<evidence type="ECO:0000256" key="10">
    <source>
        <dbReference type="PROSITE-ProRule" id="PRU01211"/>
    </source>
</evidence>
<dbReference type="InterPro" id="IPR034035">
    <property type="entry name" value="Astacin-like_dom"/>
</dbReference>
<dbReference type="GO" id="GO:0008270">
    <property type="term" value="F:zinc ion binding"/>
    <property type="evidence" value="ECO:0007669"/>
    <property type="project" value="UniProtKB-UniRule"/>
</dbReference>
<dbReference type="AlphaFoldDB" id="A0A1B0BEW3"/>
<evidence type="ECO:0000256" key="1">
    <source>
        <dbReference type="ARBA" id="ARBA00022670"/>
    </source>
</evidence>
<keyword evidence="4 10" id="KW-0378">Hydrolase</keyword>
<name>A0A1B0BEW3_9MUSC</name>
<dbReference type="EnsemblMetazoa" id="GPPI027806-RA">
    <property type="protein sequence ID" value="GPPI027806-PA"/>
    <property type="gene ID" value="GPPI027806"/>
</dbReference>
<dbReference type="SUPFAM" id="SSF55486">
    <property type="entry name" value="Metalloproteases ('zincins'), catalytic domain"/>
    <property type="match status" value="1"/>
</dbReference>
<accession>A0A1B0BEW3</accession>
<dbReference type="CDD" id="cd04280">
    <property type="entry name" value="ZnMc_astacin_like"/>
    <property type="match status" value="1"/>
</dbReference>